<gene>
    <name evidence="9 11" type="primary">hisC</name>
    <name evidence="11" type="ORF">ATOP_07930</name>
</gene>
<dbReference type="Proteomes" id="UP001055025">
    <property type="component" value="Unassembled WGS sequence"/>
</dbReference>
<organism evidence="11 12">
    <name type="scientific">Granulimonas faecalis</name>
    <dbReference type="NCBI Taxonomy" id="2894155"/>
    <lineage>
        <taxon>Bacteria</taxon>
        <taxon>Bacillati</taxon>
        <taxon>Actinomycetota</taxon>
        <taxon>Coriobacteriia</taxon>
        <taxon>Coriobacteriales</taxon>
        <taxon>Kribbibacteriaceae</taxon>
        <taxon>Granulimonas</taxon>
    </lineage>
</organism>
<dbReference type="InterPro" id="IPR015422">
    <property type="entry name" value="PyrdxlP-dep_Trfase_small"/>
</dbReference>
<sequence>MGLSERARALVRPEVADLEPYDPGFVECRVNLSANESTWPRPPALERAVREALAATPLNRYPDPMANGLRDALAAWHGVDRSQVVVGNGGDELIFDLLLAFGGAGRTVLDMPPTFSVYDIYGRLVGSTVVAVPRDPETFEPAWDEVLAAARTADVAVLTTPNNPTGNTVAPDRVEALCEACPGVVLVDEAYGEFAPSMGSAAALLDRHPNLCVLHTLSKAFAMAGARVGYILASPELVDVFAAVRQPYTVNVLSQAAATAVVEGRDLALAAVADVVAERTRLTGGLRALGLRVWDSEANFVLVRVPDAHAVRQRLARDFSILVRDLSFAPGLRDCLRVTVGTPEEDDAVLDALRRILRPVPSSS</sequence>
<dbReference type="SUPFAM" id="SSF53383">
    <property type="entry name" value="PLP-dependent transferases"/>
    <property type="match status" value="1"/>
</dbReference>
<dbReference type="InterPro" id="IPR005861">
    <property type="entry name" value="HisP_aminotrans"/>
</dbReference>
<dbReference type="HAMAP" id="MF_01023">
    <property type="entry name" value="HisC_aminotrans_2"/>
    <property type="match status" value="1"/>
</dbReference>
<comment type="pathway">
    <text evidence="9">Amino-acid biosynthesis; L-histidine biosynthesis; L-histidine from 5-phospho-alpha-D-ribose 1-diphosphate: step 7/9.</text>
</comment>
<keyword evidence="6 9" id="KW-0808">Transferase</keyword>
<protein>
    <recommendedName>
        <fullName evidence="9">Histidinol-phosphate aminotransferase</fullName>
        <ecNumber evidence="9">2.6.1.9</ecNumber>
    </recommendedName>
    <alternativeName>
        <fullName evidence="9">Imidazole acetol-phosphate transaminase</fullName>
    </alternativeName>
</protein>
<dbReference type="InterPro" id="IPR004839">
    <property type="entry name" value="Aminotransferase_I/II_large"/>
</dbReference>
<feature type="domain" description="Aminotransferase class I/classII large" evidence="10">
    <location>
        <begin position="30"/>
        <end position="353"/>
    </location>
</feature>
<keyword evidence="7 9" id="KW-0663">Pyridoxal phosphate</keyword>
<dbReference type="CDD" id="cd00609">
    <property type="entry name" value="AAT_like"/>
    <property type="match status" value="1"/>
</dbReference>
<dbReference type="GO" id="GO:0004400">
    <property type="term" value="F:histidinol-phosphate transaminase activity"/>
    <property type="evidence" value="ECO:0007669"/>
    <property type="project" value="UniProtKB-UniRule"/>
</dbReference>
<dbReference type="EC" id="2.6.1.9" evidence="9"/>
<keyword evidence="4 9" id="KW-0032">Aminotransferase</keyword>
<evidence type="ECO:0000313" key="12">
    <source>
        <dbReference type="Proteomes" id="UP001055025"/>
    </source>
</evidence>
<evidence type="ECO:0000256" key="9">
    <source>
        <dbReference type="HAMAP-Rule" id="MF_01023"/>
    </source>
</evidence>
<proteinExistence type="inferred from homology"/>
<dbReference type="PROSITE" id="PS00599">
    <property type="entry name" value="AA_TRANSFER_CLASS_2"/>
    <property type="match status" value="1"/>
</dbReference>
<evidence type="ECO:0000256" key="4">
    <source>
        <dbReference type="ARBA" id="ARBA00022576"/>
    </source>
</evidence>
<dbReference type="PANTHER" id="PTHR42885:SF2">
    <property type="entry name" value="HISTIDINOL-PHOSPHATE AMINOTRANSFERASE"/>
    <property type="match status" value="1"/>
</dbReference>
<dbReference type="Gene3D" id="3.90.1150.10">
    <property type="entry name" value="Aspartate Aminotransferase, domain 1"/>
    <property type="match status" value="1"/>
</dbReference>
<dbReference type="NCBIfam" id="TIGR01141">
    <property type="entry name" value="hisC"/>
    <property type="match status" value="1"/>
</dbReference>
<evidence type="ECO:0000256" key="1">
    <source>
        <dbReference type="ARBA" id="ARBA00001933"/>
    </source>
</evidence>
<accession>A0AAV5B2R8</accession>
<keyword evidence="8 9" id="KW-0368">Histidine biosynthesis</keyword>
<evidence type="ECO:0000256" key="6">
    <source>
        <dbReference type="ARBA" id="ARBA00022679"/>
    </source>
</evidence>
<comment type="similarity">
    <text evidence="2 9">Belongs to the class-II pyridoxal-phosphate-dependent aminotransferase family. Histidinol-phosphate aminotransferase subfamily.</text>
</comment>
<feature type="modified residue" description="N6-(pyridoxal phosphate)lysine" evidence="9">
    <location>
        <position position="219"/>
    </location>
</feature>
<dbReference type="InterPro" id="IPR015421">
    <property type="entry name" value="PyrdxlP-dep_Trfase_major"/>
</dbReference>
<dbReference type="AlphaFoldDB" id="A0AAV5B2R8"/>
<dbReference type="RefSeq" id="WP_251164267.1">
    <property type="nucleotide sequence ID" value="NZ_BQKC01000001.1"/>
</dbReference>
<keyword evidence="5 9" id="KW-0028">Amino-acid biosynthesis</keyword>
<dbReference type="InterPro" id="IPR001917">
    <property type="entry name" value="Aminotrans_II_pyridoxalP_BS"/>
</dbReference>
<comment type="caution">
    <text evidence="11">The sequence shown here is derived from an EMBL/GenBank/DDBJ whole genome shotgun (WGS) entry which is preliminary data.</text>
</comment>
<evidence type="ECO:0000259" key="10">
    <source>
        <dbReference type="Pfam" id="PF00155"/>
    </source>
</evidence>
<comment type="subunit">
    <text evidence="3 9">Homodimer.</text>
</comment>
<comment type="catalytic activity">
    <reaction evidence="9">
        <text>L-histidinol phosphate + 2-oxoglutarate = 3-(imidazol-4-yl)-2-oxopropyl phosphate + L-glutamate</text>
        <dbReference type="Rhea" id="RHEA:23744"/>
        <dbReference type="ChEBI" id="CHEBI:16810"/>
        <dbReference type="ChEBI" id="CHEBI:29985"/>
        <dbReference type="ChEBI" id="CHEBI:57766"/>
        <dbReference type="ChEBI" id="CHEBI:57980"/>
        <dbReference type="EC" id="2.6.1.9"/>
    </reaction>
</comment>
<evidence type="ECO:0000256" key="7">
    <source>
        <dbReference type="ARBA" id="ARBA00022898"/>
    </source>
</evidence>
<evidence type="ECO:0000313" key="11">
    <source>
        <dbReference type="EMBL" id="GJM55138.1"/>
    </source>
</evidence>
<dbReference type="Gene3D" id="3.40.640.10">
    <property type="entry name" value="Type I PLP-dependent aspartate aminotransferase-like (Major domain)"/>
    <property type="match status" value="1"/>
</dbReference>
<keyword evidence="12" id="KW-1185">Reference proteome</keyword>
<comment type="cofactor">
    <cofactor evidence="1 9">
        <name>pyridoxal 5'-phosphate</name>
        <dbReference type="ChEBI" id="CHEBI:597326"/>
    </cofactor>
</comment>
<dbReference type="EMBL" id="BQKC01000001">
    <property type="protein sequence ID" value="GJM55138.1"/>
    <property type="molecule type" value="Genomic_DNA"/>
</dbReference>
<dbReference type="Pfam" id="PF00155">
    <property type="entry name" value="Aminotran_1_2"/>
    <property type="match status" value="1"/>
</dbReference>
<dbReference type="GO" id="GO:0030170">
    <property type="term" value="F:pyridoxal phosphate binding"/>
    <property type="evidence" value="ECO:0007669"/>
    <property type="project" value="InterPro"/>
</dbReference>
<dbReference type="InterPro" id="IPR015424">
    <property type="entry name" value="PyrdxlP-dep_Trfase"/>
</dbReference>
<reference evidence="11" key="1">
    <citation type="journal article" date="2022" name="Int. J. Syst. Evol. Microbiol.">
        <title>Granulimonas faecalis gen. nov., sp. nov., and Leptogranulimonas caecicola gen. nov., sp. nov., novel lactate-producing Atopobiaceae bacteria isolated from mouse intestines, and an emended description of the family Atopobiaceae.</title>
        <authorList>
            <person name="Morinaga K."/>
            <person name="Kusada H."/>
            <person name="Sakamoto S."/>
            <person name="Murakami T."/>
            <person name="Toyoda A."/>
            <person name="Mori H."/>
            <person name="Meng X.Y."/>
            <person name="Takashino M."/>
            <person name="Murotomi K."/>
            <person name="Tamaki H."/>
        </authorList>
    </citation>
    <scope>NUCLEOTIDE SEQUENCE</scope>
    <source>
        <strain evidence="11">OPF53</strain>
    </source>
</reference>
<dbReference type="GO" id="GO:0000105">
    <property type="term" value="P:L-histidine biosynthetic process"/>
    <property type="evidence" value="ECO:0007669"/>
    <property type="project" value="UniProtKB-UniRule"/>
</dbReference>
<name>A0AAV5B2R8_9ACTN</name>
<evidence type="ECO:0000256" key="2">
    <source>
        <dbReference type="ARBA" id="ARBA00007970"/>
    </source>
</evidence>
<dbReference type="PANTHER" id="PTHR42885">
    <property type="entry name" value="HISTIDINOL-PHOSPHATE AMINOTRANSFERASE-RELATED"/>
    <property type="match status" value="1"/>
</dbReference>
<evidence type="ECO:0000256" key="5">
    <source>
        <dbReference type="ARBA" id="ARBA00022605"/>
    </source>
</evidence>
<evidence type="ECO:0000256" key="8">
    <source>
        <dbReference type="ARBA" id="ARBA00023102"/>
    </source>
</evidence>
<evidence type="ECO:0000256" key="3">
    <source>
        <dbReference type="ARBA" id="ARBA00011738"/>
    </source>
</evidence>